<evidence type="ECO:0000313" key="6">
    <source>
        <dbReference type="Proteomes" id="UP000324392"/>
    </source>
</evidence>
<dbReference type="Proteomes" id="UP000324392">
    <property type="component" value="Plasmid pSsyis1"/>
</dbReference>
<organism evidence="5 6">
    <name type="scientific">Serratia symbiotica</name>
    <dbReference type="NCBI Taxonomy" id="138074"/>
    <lineage>
        <taxon>Bacteria</taxon>
        <taxon>Pseudomonadati</taxon>
        <taxon>Pseudomonadota</taxon>
        <taxon>Gammaproteobacteria</taxon>
        <taxon>Enterobacterales</taxon>
        <taxon>Yersiniaceae</taxon>
        <taxon>Serratia</taxon>
    </lineage>
</organism>
<feature type="domain" description="SHSP" evidence="4">
    <location>
        <begin position="34"/>
        <end position="152"/>
    </location>
</feature>
<dbReference type="InterPro" id="IPR002068">
    <property type="entry name" value="A-crystallin/Hsp20_dom"/>
</dbReference>
<gene>
    <name evidence="5" type="primary">ibp</name>
    <name evidence="5" type="ORF">SSYIS1_40350</name>
</gene>
<dbReference type="RefSeq" id="WP_149590999.1">
    <property type="nucleotide sequence ID" value="NZ_AP019532.1"/>
</dbReference>
<dbReference type="CDD" id="cd06470">
    <property type="entry name" value="ACD_IbpA-B_like"/>
    <property type="match status" value="1"/>
</dbReference>
<protein>
    <submittedName>
        <fullName evidence="5">Small heat shock protein</fullName>
    </submittedName>
</protein>
<evidence type="ECO:0000256" key="2">
    <source>
        <dbReference type="PROSITE-ProRule" id="PRU00285"/>
    </source>
</evidence>
<keyword evidence="5" id="KW-0614">Plasmid</keyword>
<geneLocation type="plasmid" evidence="6">
    <name>pssyis1 dna</name>
</geneLocation>
<sequence length="164" mass="18729">MAYRSFSLIPALNNHLLSDRFSQIDNLFSRLTGENPVANTPAYNLLQKDKEHYEMTVSVPGYTQDELDISVLNNQLTISGKPKVEETEVNEEKDGIKWVHQGIRKNEFSFSFSLEHRITIQQANLDKGLLTLQFTYDIPEQEKPQKIVIGVQNKSGRVVEHNVA</sequence>
<dbReference type="EMBL" id="AP019532">
    <property type="protein sequence ID" value="BBI93036.1"/>
    <property type="molecule type" value="Genomic_DNA"/>
</dbReference>
<name>A0A455VQU2_9GAMM</name>
<proteinExistence type="inferred from homology"/>
<comment type="similarity">
    <text evidence="2 3">Belongs to the small heat shock protein (HSP20) family.</text>
</comment>
<evidence type="ECO:0000256" key="1">
    <source>
        <dbReference type="ARBA" id="ARBA00023016"/>
    </source>
</evidence>
<evidence type="ECO:0000259" key="4">
    <source>
        <dbReference type="PROSITE" id="PS01031"/>
    </source>
</evidence>
<dbReference type="SUPFAM" id="SSF49764">
    <property type="entry name" value="HSP20-like chaperones"/>
    <property type="match status" value="1"/>
</dbReference>
<evidence type="ECO:0000313" key="5">
    <source>
        <dbReference type="EMBL" id="BBI93036.1"/>
    </source>
</evidence>
<dbReference type="InterPro" id="IPR008978">
    <property type="entry name" value="HSP20-like_chaperone"/>
</dbReference>
<reference evidence="5 6" key="1">
    <citation type="submission" date="2019-03" db="EMBL/GenBank/DDBJ databases">
        <title>The genome sequence of Candidatus Serratia symbiotica strain IS.</title>
        <authorList>
            <person name="Nikoh N."/>
            <person name="Koga R."/>
            <person name="Oshima K."/>
            <person name="Hattori M."/>
            <person name="Fukatsu T."/>
        </authorList>
    </citation>
    <scope>NUCLEOTIDE SEQUENCE [LARGE SCALE GENOMIC DNA]</scope>
    <source>
        <strain evidence="5 6">IS</strain>
        <plasmid evidence="6">pssyis1 dna</plasmid>
    </source>
</reference>
<dbReference type="PANTHER" id="PTHR47062:SF1">
    <property type="entry name" value="SMALL HEAT SHOCK PROTEIN IBPA"/>
    <property type="match status" value="1"/>
</dbReference>
<dbReference type="AlphaFoldDB" id="A0A455VQU2"/>
<keyword evidence="1 5" id="KW-0346">Stress response</keyword>
<dbReference type="InterPro" id="IPR037913">
    <property type="entry name" value="ACD_IbpA/B"/>
</dbReference>
<dbReference type="Pfam" id="PF00011">
    <property type="entry name" value="HSP20"/>
    <property type="match status" value="1"/>
</dbReference>
<dbReference type="PANTHER" id="PTHR47062">
    <property type="match status" value="1"/>
</dbReference>
<dbReference type="PROSITE" id="PS01031">
    <property type="entry name" value="SHSP"/>
    <property type="match status" value="1"/>
</dbReference>
<evidence type="ECO:0000256" key="3">
    <source>
        <dbReference type="RuleBase" id="RU003616"/>
    </source>
</evidence>
<dbReference type="Gene3D" id="2.60.40.790">
    <property type="match status" value="1"/>
</dbReference>
<accession>A0A455VQU2</accession>